<comment type="caution">
    <text evidence="2">The sequence shown here is derived from an EMBL/GenBank/DDBJ whole genome shotgun (WGS) entry which is preliminary data.</text>
</comment>
<dbReference type="SUPFAM" id="SSF159245">
    <property type="entry name" value="AttH-like"/>
    <property type="match status" value="1"/>
</dbReference>
<evidence type="ECO:0000313" key="2">
    <source>
        <dbReference type="EMBL" id="HEG89965.1"/>
    </source>
</evidence>
<dbReference type="Gene3D" id="2.40.370.10">
    <property type="entry name" value="AttH-like domain"/>
    <property type="match status" value="2"/>
</dbReference>
<dbReference type="EMBL" id="DSIY01000017">
    <property type="protein sequence ID" value="HEG89965.1"/>
    <property type="molecule type" value="Genomic_DNA"/>
</dbReference>
<dbReference type="Pfam" id="PF17186">
    <property type="entry name" value="Lipocalin_9"/>
    <property type="match status" value="1"/>
</dbReference>
<feature type="domain" description="AttH" evidence="1">
    <location>
        <begin position="106"/>
        <end position="262"/>
    </location>
</feature>
<reference evidence="2" key="1">
    <citation type="journal article" date="2020" name="mSystems">
        <title>Genome- and Community-Level Interaction Insights into Carbon Utilization and Element Cycling Functions of Hydrothermarchaeota in Hydrothermal Sediment.</title>
        <authorList>
            <person name="Zhou Z."/>
            <person name="Liu Y."/>
            <person name="Xu W."/>
            <person name="Pan J."/>
            <person name="Luo Z.H."/>
            <person name="Li M."/>
        </authorList>
    </citation>
    <scope>NUCLEOTIDE SEQUENCE [LARGE SCALE GENOMIC DNA]</scope>
    <source>
        <strain evidence="2">SpSt-210</strain>
    </source>
</reference>
<dbReference type="AlphaFoldDB" id="A0A831X7C5"/>
<dbReference type="PANTHER" id="PTHR38591">
    <property type="entry name" value="HYDROLASE"/>
    <property type="match status" value="1"/>
</dbReference>
<organism evidence="2">
    <name type="scientific">Thermorudis peleae</name>
    <dbReference type="NCBI Taxonomy" id="1382356"/>
    <lineage>
        <taxon>Bacteria</taxon>
        <taxon>Pseudomonadati</taxon>
        <taxon>Thermomicrobiota</taxon>
        <taxon>Thermomicrobia</taxon>
        <taxon>Thermomicrobia incertae sedis</taxon>
        <taxon>Thermorudis</taxon>
    </lineage>
</organism>
<evidence type="ECO:0000259" key="1">
    <source>
        <dbReference type="Pfam" id="PF07143"/>
    </source>
</evidence>
<dbReference type="PANTHER" id="PTHR38591:SF1">
    <property type="entry name" value="BLL1000 PROTEIN"/>
    <property type="match status" value="1"/>
</dbReference>
<name>A0A831X7C5_9BACT</name>
<accession>A0A831X7C5</accession>
<sequence>MRASSAPCSCRRRCGSWETGTGGRRGSSCGCCPSEAWNTEMRRGLLASVCLALLLAACGSGEAVPGPVSQPPTATAERPAGLFLTPAPSIQPVTFPRDAGPHDVLTEWWYYTGHLMTESGRRFGFEFVIFQGQRFGYPTAYAAHFAVSDIDRQIFRWAERTAVQPRPEGTPPLTLQVAEWRLGVGLGEDRIQATMPGYALELRVRDRKPPVLHDEDGYFTWAPETGSYYYSRTRLEATGTLVVEGQPLEVTGQAWMDHQWGNFLLSGRGGWNWFSLQLDDGRDLMLWNTHNGGGQVTFGSGTLVQVDGTPVYLSGSDFTITATGQWTSPHSGVTYPSGWVVELPAEGLTLTVTPLLLNQELQPIESTGVVYWEGAVEAVGTAAGQRITGLGYVELTGYAPDPGD</sequence>
<proteinExistence type="predicted"/>
<dbReference type="Pfam" id="PF07143">
    <property type="entry name" value="CrtC"/>
    <property type="match status" value="1"/>
</dbReference>
<dbReference type="InterPro" id="IPR023374">
    <property type="entry name" value="AttH-like_dom_sf"/>
</dbReference>
<protein>
    <submittedName>
        <fullName evidence="2">Carotenoid 1,2-hydratase</fullName>
    </submittedName>
</protein>
<gene>
    <name evidence="2" type="ORF">ENP34_00730</name>
</gene>
<dbReference type="InterPro" id="IPR010791">
    <property type="entry name" value="AttH_dom"/>
</dbReference>